<sequence>MPLQLLAIQLQQYLTDQLKANRKVLFAGEIVLREKAIIVKAA</sequence>
<name>A0AAV5IBU6_9ROSI</name>
<comment type="caution">
    <text evidence="1">The sequence shown here is derived from an EMBL/GenBank/DDBJ whole genome shotgun (WGS) entry which is preliminary data.</text>
</comment>
<dbReference type="EMBL" id="BPVZ01000009">
    <property type="protein sequence ID" value="GKU95641.1"/>
    <property type="molecule type" value="Genomic_DNA"/>
</dbReference>
<keyword evidence="2" id="KW-1185">Reference proteome</keyword>
<protein>
    <submittedName>
        <fullName evidence="1">Uncharacterized protein</fullName>
    </submittedName>
</protein>
<reference evidence="1 2" key="1">
    <citation type="journal article" date="2021" name="Commun. Biol.">
        <title>The genome of Shorea leprosula (Dipterocarpaceae) highlights the ecological relevance of drought in aseasonal tropical rainforests.</title>
        <authorList>
            <person name="Ng K.K.S."/>
            <person name="Kobayashi M.J."/>
            <person name="Fawcett J.A."/>
            <person name="Hatakeyama M."/>
            <person name="Paape T."/>
            <person name="Ng C.H."/>
            <person name="Ang C.C."/>
            <person name="Tnah L.H."/>
            <person name="Lee C.T."/>
            <person name="Nishiyama T."/>
            <person name="Sese J."/>
            <person name="O'Brien M.J."/>
            <person name="Copetti D."/>
            <person name="Mohd Noor M.I."/>
            <person name="Ong R.C."/>
            <person name="Putra M."/>
            <person name="Sireger I.Z."/>
            <person name="Indrioko S."/>
            <person name="Kosugi Y."/>
            <person name="Izuno A."/>
            <person name="Isagi Y."/>
            <person name="Lee S.L."/>
            <person name="Shimizu K.K."/>
        </authorList>
    </citation>
    <scope>NUCLEOTIDE SEQUENCE [LARGE SCALE GENOMIC DNA]</scope>
    <source>
        <strain evidence="1">214</strain>
    </source>
</reference>
<gene>
    <name evidence="1" type="ORF">SLEP1_g8974</name>
</gene>
<proteinExistence type="predicted"/>
<organism evidence="1 2">
    <name type="scientific">Rubroshorea leprosula</name>
    <dbReference type="NCBI Taxonomy" id="152421"/>
    <lineage>
        <taxon>Eukaryota</taxon>
        <taxon>Viridiplantae</taxon>
        <taxon>Streptophyta</taxon>
        <taxon>Embryophyta</taxon>
        <taxon>Tracheophyta</taxon>
        <taxon>Spermatophyta</taxon>
        <taxon>Magnoliopsida</taxon>
        <taxon>eudicotyledons</taxon>
        <taxon>Gunneridae</taxon>
        <taxon>Pentapetalae</taxon>
        <taxon>rosids</taxon>
        <taxon>malvids</taxon>
        <taxon>Malvales</taxon>
        <taxon>Dipterocarpaceae</taxon>
        <taxon>Rubroshorea</taxon>
    </lineage>
</organism>
<evidence type="ECO:0000313" key="2">
    <source>
        <dbReference type="Proteomes" id="UP001054252"/>
    </source>
</evidence>
<dbReference type="AlphaFoldDB" id="A0AAV5IBU6"/>
<evidence type="ECO:0000313" key="1">
    <source>
        <dbReference type="EMBL" id="GKU95641.1"/>
    </source>
</evidence>
<accession>A0AAV5IBU6</accession>
<dbReference type="Proteomes" id="UP001054252">
    <property type="component" value="Unassembled WGS sequence"/>
</dbReference>